<evidence type="ECO:0000256" key="2">
    <source>
        <dbReference type="SAM" id="Phobius"/>
    </source>
</evidence>
<name>A0A6C0JA79_9ZZZZ</name>
<accession>A0A6C0JA79</accession>
<keyword evidence="2" id="KW-0472">Membrane</keyword>
<keyword evidence="2" id="KW-1133">Transmembrane helix</keyword>
<evidence type="ECO:0000256" key="1">
    <source>
        <dbReference type="SAM" id="MobiDB-lite"/>
    </source>
</evidence>
<dbReference type="Pfam" id="PF13385">
    <property type="entry name" value="Laminin_G_3"/>
    <property type="match status" value="1"/>
</dbReference>
<evidence type="ECO:0000313" key="3">
    <source>
        <dbReference type="EMBL" id="QHU02725.1"/>
    </source>
</evidence>
<protein>
    <recommendedName>
        <fullName evidence="4">LamG-like jellyroll fold domain-containing protein</fullName>
    </recommendedName>
</protein>
<feature type="region of interest" description="Disordered" evidence="1">
    <location>
        <begin position="130"/>
        <end position="150"/>
    </location>
</feature>
<keyword evidence="2" id="KW-0812">Transmembrane</keyword>
<dbReference type="SUPFAM" id="SSF49899">
    <property type="entry name" value="Concanavalin A-like lectins/glucanases"/>
    <property type="match status" value="1"/>
</dbReference>
<dbReference type="Gene3D" id="2.60.120.200">
    <property type="match status" value="1"/>
</dbReference>
<feature type="compositionally biased region" description="Acidic residues" evidence="1">
    <location>
        <begin position="130"/>
        <end position="149"/>
    </location>
</feature>
<sequence length="310" mass="35168">MTSIYGEQVNEITKGTKEFFASNGLISKFSYTLMILIVFILLFQIGSYIVTTLFAPSSSPYIVNGMIDGKQYMKVDQDPRKGKSVTILRSDDESKGIEFTWSCWVFLEDMDYNKGKYRHIFHKGEVQTLVEEEDDEETTDDNENDFQDDETGKVDINNIQKKTGINFPNNSPGLYLGPNDNTLYVFMNTFSSIMEQIVIKDVPMNKWVNIMIRCQDKTVDVYLNGVIAKRHVLDGVPKQNYGSLYTGVDGGFGGYLSNLKYFDHAVGTKEITDVINEGISTKFYSPKPGTYDSANYLSSQWYGMNDIGKM</sequence>
<reference evidence="3" key="1">
    <citation type="journal article" date="2020" name="Nature">
        <title>Giant virus diversity and host interactions through global metagenomics.</title>
        <authorList>
            <person name="Schulz F."/>
            <person name="Roux S."/>
            <person name="Paez-Espino D."/>
            <person name="Jungbluth S."/>
            <person name="Walsh D.A."/>
            <person name="Denef V.J."/>
            <person name="McMahon K.D."/>
            <person name="Konstantinidis K.T."/>
            <person name="Eloe-Fadrosh E.A."/>
            <person name="Kyrpides N.C."/>
            <person name="Woyke T."/>
        </authorList>
    </citation>
    <scope>NUCLEOTIDE SEQUENCE</scope>
    <source>
        <strain evidence="3">GVMAG-M-3300025880-76</strain>
    </source>
</reference>
<evidence type="ECO:0008006" key="4">
    <source>
        <dbReference type="Google" id="ProtNLM"/>
    </source>
</evidence>
<dbReference type="InterPro" id="IPR013320">
    <property type="entry name" value="ConA-like_dom_sf"/>
</dbReference>
<proteinExistence type="predicted"/>
<dbReference type="AlphaFoldDB" id="A0A6C0JA79"/>
<dbReference type="EMBL" id="MN740361">
    <property type="protein sequence ID" value="QHU02725.1"/>
    <property type="molecule type" value="Genomic_DNA"/>
</dbReference>
<organism evidence="3">
    <name type="scientific">viral metagenome</name>
    <dbReference type="NCBI Taxonomy" id="1070528"/>
    <lineage>
        <taxon>unclassified sequences</taxon>
        <taxon>metagenomes</taxon>
        <taxon>organismal metagenomes</taxon>
    </lineage>
</organism>
<feature type="transmembrane region" description="Helical" evidence="2">
    <location>
        <begin position="29"/>
        <end position="50"/>
    </location>
</feature>